<dbReference type="Proteomes" id="UP000612899">
    <property type="component" value="Unassembled WGS sequence"/>
</dbReference>
<feature type="domain" description="PASTA" evidence="1">
    <location>
        <begin position="4"/>
        <end position="71"/>
    </location>
</feature>
<evidence type="ECO:0000313" key="3">
    <source>
        <dbReference type="Proteomes" id="UP000612899"/>
    </source>
</evidence>
<comment type="caution">
    <text evidence="2">The sequence shown here is derived from an EMBL/GenBank/DDBJ whole genome shotgun (WGS) entry which is preliminary data.</text>
</comment>
<evidence type="ECO:0000313" key="2">
    <source>
        <dbReference type="EMBL" id="GIH06682.1"/>
    </source>
</evidence>
<dbReference type="SMART" id="SM00740">
    <property type="entry name" value="PASTA"/>
    <property type="match status" value="2"/>
</dbReference>
<accession>A0A8J3QBF8</accession>
<dbReference type="EMBL" id="BONY01000029">
    <property type="protein sequence ID" value="GIH06682.1"/>
    <property type="molecule type" value="Genomic_DNA"/>
</dbReference>
<dbReference type="PROSITE" id="PS51178">
    <property type="entry name" value="PASTA"/>
    <property type="match status" value="2"/>
</dbReference>
<evidence type="ECO:0000259" key="1">
    <source>
        <dbReference type="PROSITE" id="PS51178"/>
    </source>
</evidence>
<gene>
    <name evidence="2" type="ORF">Rhe02_47490</name>
</gene>
<name>A0A8J3QBF8_9ACTN</name>
<keyword evidence="3" id="KW-1185">Reference proteome</keyword>
<organism evidence="2 3">
    <name type="scientific">Rhizocola hellebori</name>
    <dbReference type="NCBI Taxonomy" id="1392758"/>
    <lineage>
        <taxon>Bacteria</taxon>
        <taxon>Bacillati</taxon>
        <taxon>Actinomycetota</taxon>
        <taxon>Actinomycetes</taxon>
        <taxon>Micromonosporales</taxon>
        <taxon>Micromonosporaceae</taxon>
        <taxon>Rhizocola</taxon>
    </lineage>
</organism>
<dbReference type="AlphaFoldDB" id="A0A8J3QBF8"/>
<dbReference type="CDD" id="cd06577">
    <property type="entry name" value="PASTA_pknB"/>
    <property type="match status" value="2"/>
</dbReference>
<dbReference type="InterPro" id="IPR005543">
    <property type="entry name" value="PASTA_dom"/>
</dbReference>
<sequence length="158" mass="16634">MTVDEELFVIPDVVGLEVPRAREILAEDFSPVDNLTFQSSEVVSAGIVLGTFPSPGELAARGTMVFLTVSAGHEPTGIVPAVAGQRADLAQADLEHEQYVVIRQDQESATIESEVAIGTIPRAGTALEPGRNVTLVVSIGLLPLGPIVPVENVPLTEQ</sequence>
<reference evidence="2" key="1">
    <citation type="submission" date="2021-01" db="EMBL/GenBank/DDBJ databases">
        <title>Whole genome shotgun sequence of Rhizocola hellebori NBRC 109834.</title>
        <authorList>
            <person name="Komaki H."/>
            <person name="Tamura T."/>
        </authorList>
    </citation>
    <scope>NUCLEOTIDE SEQUENCE</scope>
    <source>
        <strain evidence="2">NBRC 109834</strain>
    </source>
</reference>
<dbReference type="Pfam" id="PF03793">
    <property type="entry name" value="PASTA"/>
    <property type="match status" value="2"/>
</dbReference>
<protein>
    <recommendedName>
        <fullName evidence="1">PASTA domain-containing protein</fullName>
    </recommendedName>
</protein>
<dbReference type="Gene3D" id="3.30.10.20">
    <property type="match status" value="2"/>
</dbReference>
<dbReference type="RefSeq" id="WP_203910493.1">
    <property type="nucleotide sequence ID" value="NZ_BONY01000029.1"/>
</dbReference>
<proteinExistence type="predicted"/>
<feature type="domain" description="PASTA" evidence="1">
    <location>
        <begin position="73"/>
        <end position="139"/>
    </location>
</feature>